<name>A0A078LZ89_9BACL</name>
<comment type="subunit">
    <text evidence="2">Homotetramer.</text>
</comment>
<dbReference type="SUPFAM" id="SSF50249">
    <property type="entry name" value="Nucleic acid-binding proteins"/>
    <property type="match status" value="1"/>
</dbReference>
<dbReference type="CDD" id="cd04496">
    <property type="entry name" value="SSB_OBF"/>
    <property type="match status" value="1"/>
</dbReference>
<dbReference type="HOGENOM" id="CLU_078758_6_2_9"/>
<reference evidence="5" key="1">
    <citation type="submission" date="2014-07" db="EMBL/GenBank/DDBJ databases">
        <authorList>
            <person name="Urmite Genomes Urmite Genomes"/>
        </authorList>
    </citation>
    <scope>NUCLEOTIDE SEQUENCE</scope>
    <source>
        <strain evidence="5">13S34_air</strain>
    </source>
</reference>
<dbReference type="GO" id="GO:0006310">
    <property type="term" value="P:DNA recombination"/>
    <property type="evidence" value="ECO:0007669"/>
    <property type="project" value="UniProtKB-UniRule"/>
</dbReference>
<dbReference type="PATRIC" id="fig|1461583.4.peg.22"/>
<dbReference type="GO" id="GO:0003697">
    <property type="term" value="F:single-stranded DNA binding"/>
    <property type="evidence" value="ECO:0007669"/>
    <property type="project" value="UniProtKB-UniRule"/>
</dbReference>
<keyword evidence="2" id="KW-0234">DNA repair</keyword>
<comment type="caution">
    <text evidence="2">Lacks conserved residue(s) required for the propagation of feature annotation.</text>
</comment>
<organism evidence="5">
    <name type="scientific">Metalysinibacillus saudimassiliensis</name>
    <dbReference type="NCBI Taxonomy" id="1461583"/>
    <lineage>
        <taxon>Bacteria</taxon>
        <taxon>Bacillati</taxon>
        <taxon>Bacillota</taxon>
        <taxon>Bacilli</taxon>
        <taxon>Bacillales</taxon>
        <taxon>Caryophanaceae</taxon>
        <taxon>Metalysinibacillus</taxon>
    </lineage>
</organism>
<accession>A0A078LZ89</accession>
<protein>
    <recommendedName>
        <fullName evidence="2 3">Single-stranded DNA-binding protein</fullName>
        <shortName evidence="2">SSB</shortName>
    </recommendedName>
</protein>
<dbReference type="GO" id="GO:0006260">
    <property type="term" value="P:DNA replication"/>
    <property type="evidence" value="ECO:0007669"/>
    <property type="project" value="UniProtKB-UniRule"/>
</dbReference>
<dbReference type="InterPro" id="IPR000424">
    <property type="entry name" value="Primosome_PriB/ssb"/>
</dbReference>
<evidence type="ECO:0000313" key="5">
    <source>
        <dbReference type="EMBL" id="CDZ99280.1"/>
    </source>
</evidence>
<dbReference type="HAMAP" id="MF_00984">
    <property type="entry name" value="SSB"/>
    <property type="match status" value="1"/>
</dbReference>
<feature type="region of interest" description="Disordered" evidence="4">
    <location>
        <begin position="102"/>
        <end position="186"/>
    </location>
</feature>
<evidence type="ECO:0000256" key="2">
    <source>
        <dbReference type="HAMAP-Rule" id="MF_00984"/>
    </source>
</evidence>
<dbReference type="EMBL" id="LN483073">
    <property type="protein sequence ID" value="CDZ99280.1"/>
    <property type="molecule type" value="Genomic_DNA"/>
</dbReference>
<evidence type="ECO:0000256" key="1">
    <source>
        <dbReference type="ARBA" id="ARBA00023125"/>
    </source>
</evidence>
<dbReference type="InterPro" id="IPR011344">
    <property type="entry name" value="ssDNA-bd"/>
</dbReference>
<evidence type="ECO:0000256" key="4">
    <source>
        <dbReference type="SAM" id="MobiDB-lite"/>
    </source>
</evidence>
<keyword evidence="2" id="KW-0233">DNA recombination</keyword>
<dbReference type="GO" id="GO:0006281">
    <property type="term" value="P:DNA repair"/>
    <property type="evidence" value="ECO:0007669"/>
    <property type="project" value="UniProtKB-UniRule"/>
</dbReference>
<dbReference type="GO" id="GO:0009295">
    <property type="term" value="C:nucleoid"/>
    <property type="evidence" value="ECO:0007669"/>
    <property type="project" value="TreeGrafter"/>
</dbReference>
<dbReference type="Gene3D" id="2.40.50.140">
    <property type="entry name" value="Nucleic acid-binding proteins"/>
    <property type="match status" value="1"/>
</dbReference>
<dbReference type="FunFam" id="2.40.50.140:FF:000084">
    <property type="entry name" value="Single-stranded DNA-binding protein"/>
    <property type="match status" value="1"/>
</dbReference>
<gene>
    <name evidence="5" type="primary">ssb_1</name>
    <name evidence="5" type="ORF">BN1050_00022</name>
</gene>
<dbReference type="PIRSF" id="PIRSF002070">
    <property type="entry name" value="SSB"/>
    <property type="match status" value="1"/>
</dbReference>
<feature type="short sequence motif" description="Important for interaction with partner proteins" evidence="2">
    <location>
        <begin position="181"/>
        <end position="186"/>
    </location>
</feature>
<dbReference type="NCBIfam" id="TIGR00621">
    <property type="entry name" value="ssb"/>
    <property type="match status" value="1"/>
</dbReference>
<dbReference type="PANTHER" id="PTHR10302:SF27">
    <property type="entry name" value="SINGLE-STRANDED DNA-BINDING PROTEIN"/>
    <property type="match status" value="1"/>
</dbReference>
<keyword evidence="2" id="KW-0235">DNA replication</keyword>
<sequence length="186" mass="20347">MINNVVLVGRLTKDPELRYTQTGIAVARFTVAVNRAFSNQQGEKEADFISCVAWRKQAENLANFMRKGSQVGVEGRIQTGSYDDKDGKRVYTTEVVADSIQFLEPRGATGGGGQYTAPTQPATPQQNYGGQQGYAAPQQRPQQNQYQQQPPMNQQNYTNMNDDPFASAPSGNAGGTVDMSDDDLPF</sequence>
<dbReference type="AlphaFoldDB" id="A0A078LZ89"/>
<keyword evidence="2" id="KW-0227">DNA damage</keyword>
<keyword evidence="1 2" id="KW-0238">DNA-binding</keyword>
<dbReference type="InterPro" id="IPR012340">
    <property type="entry name" value="NA-bd_OB-fold"/>
</dbReference>
<proteinExistence type="inferred from homology"/>
<evidence type="ECO:0000256" key="3">
    <source>
        <dbReference type="PIRNR" id="PIRNR002070"/>
    </source>
</evidence>
<dbReference type="PROSITE" id="PS50935">
    <property type="entry name" value="SSB"/>
    <property type="match status" value="1"/>
</dbReference>
<feature type="compositionally biased region" description="Low complexity" evidence="4">
    <location>
        <begin position="124"/>
        <end position="161"/>
    </location>
</feature>
<dbReference type="Pfam" id="PF00436">
    <property type="entry name" value="SSB"/>
    <property type="match status" value="1"/>
</dbReference>
<dbReference type="PANTHER" id="PTHR10302">
    <property type="entry name" value="SINGLE-STRANDED DNA-BINDING PROTEIN"/>
    <property type="match status" value="1"/>
</dbReference>
<comment type="function">
    <text evidence="2">Plays an important role in DNA replication, recombination and repair. Binds to ssDNA and to an array of partner proteins to recruit them to their sites of action during DNA metabolism.</text>
</comment>